<keyword evidence="9" id="KW-0479">Metal-binding</keyword>
<reference evidence="11 12" key="1">
    <citation type="journal article" date="2015" name="Genome Announc.">
        <title>Expanding the biotechnology potential of lactobacilli through comparative genomics of 213 strains and associated genera.</title>
        <authorList>
            <person name="Sun Z."/>
            <person name="Harris H.M."/>
            <person name="McCann A."/>
            <person name="Guo C."/>
            <person name="Argimon S."/>
            <person name="Zhang W."/>
            <person name="Yang X."/>
            <person name="Jeffery I.B."/>
            <person name="Cooney J.C."/>
            <person name="Kagawa T.F."/>
            <person name="Liu W."/>
            <person name="Song Y."/>
            <person name="Salvetti E."/>
            <person name="Wrobel A."/>
            <person name="Rasinkangas P."/>
            <person name="Parkhill J."/>
            <person name="Rea M.C."/>
            <person name="O'Sullivan O."/>
            <person name="Ritari J."/>
            <person name="Douillard F.P."/>
            <person name="Paul Ross R."/>
            <person name="Yang R."/>
            <person name="Briner A.E."/>
            <person name="Felis G.E."/>
            <person name="de Vos W.M."/>
            <person name="Barrangou R."/>
            <person name="Klaenhammer T.R."/>
            <person name="Caufield P.W."/>
            <person name="Cui Y."/>
            <person name="Zhang H."/>
            <person name="O'Toole P.W."/>
        </authorList>
    </citation>
    <scope>NUCLEOTIDE SEQUENCE [LARGE SCALE GENOMIC DNA]</scope>
    <source>
        <strain evidence="11 12">DSM 23026</strain>
    </source>
</reference>
<name>A0A0R2NPC2_9LACO</name>
<evidence type="ECO:0000256" key="1">
    <source>
        <dbReference type="ARBA" id="ARBA00004496"/>
    </source>
</evidence>
<evidence type="ECO:0000256" key="3">
    <source>
        <dbReference type="ARBA" id="ARBA00022490"/>
    </source>
</evidence>
<sequence>MTTNLKNALEVLQSNNYKLTKQRHSLLQILAEHEDKYIEITKLDQLMRKQYPKMSHNTIYRNVKEFQDIGLVEEQKIADKTEIKFQCDNKHQHHHHFVCNNCGKVQEFEMCPLDFFSDQLPGNQITGHRFELYGICADCVAKGVTA</sequence>
<keyword evidence="8" id="KW-0804">Transcription</keyword>
<dbReference type="InterPro" id="IPR002481">
    <property type="entry name" value="FUR"/>
</dbReference>
<evidence type="ECO:0000256" key="5">
    <source>
        <dbReference type="ARBA" id="ARBA00022833"/>
    </source>
</evidence>
<dbReference type="GO" id="GO:0045892">
    <property type="term" value="P:negative regulation of DNA-templated transcription"/>
    <property type="evidence" value="ECO:0007669"/>
    <property type="project" value="TreeGrafter"/>
</dbReference>
<keyword evidence="6" id="KW-0805">Transcription regulation</keyword>
<dbReference type="InterPro" id="IPR036388">
    <property type="entry name" value="WH-like_DNA-bd_sf"/>
</dbReference>
<feature type="binding site" evidence="9">
    <location>
        <position position="139"/>
    </location>
    <ligand>
        <name>Zn(2+)</name>
        <dbReference type="ChEBI" id="CHEBI:29105"/>
    </ligand>
</feature>
<keyword evidence="3" id="KW-0963">Cytoplasm</keyword>
<evidence type="ECO:0000256" key="8">
    <source>
        <dbReference type="ARBA" id="ARBA00023163"/>
    </source>
</evidence>
<feature type="binding site" evidence="10">
    <location>
        <position position="128"/>
    </location>
    <ligand>
        <name>Fe cation</name>
        <dbReference type="ChEBI" id="CHEBI:24875"/>
    </ligand>
</feature>
<comment type="similarity">
    <text evidence="2">Belongs to the Fur family.</text>
</comment>
<evidence type="ECO:0000256" key="2">
    <source>
        <dbReference type="ARBA" id="ARBA00007957"/>
    </source>
</evidence>
<feature type="binding site" evidence="10">
    <location>
        <position position="93"/>
    </location>
    <ligand>
        <name>Fe cation</name>
        <dbReference type="ChEBI" id="CHEBI:24875"/>
    </ligand>
</feature>
<protein>
    <submittedName>
        <fullName evidence="11">Fe2+ Zn2+ uptake regulation protein</fullName>
    </submittedName>
</protein>
<evidence type="ECO:0000256" key="6">
    <source>
        <dbReference type="ARBA" id="ARBA00023015"/>
    </source>
</evidence>
<dbReference type="InterPro" id="IPR043135">
    <property type="entry name" value="Fur_C"/>
</dbReference>
<dbReference type="EMBL" id="JQCQ01000005">
    <property type="protein sequence ID" value="KRO25869.1"/>
    <property type="molecule type" value="Genomic_DNA"/>
</dbReference>
<dbReference type="CDD" id="cd07153">
    <property type="entry name" value="Fur_like"/>
    <property type="match status" value="1"/>
</dbReference>
<dbReference type="PANTHER" id="PTHR33202:SF1">
    <property type="entry name" value="FERRIC UPTAKE REGULATION PROTEIN"/>
    <property type="match status" value="1"/>
</dbReference>
<keyword evidence="4" id="KW-0678">Repressor</keyword>
<dbReference type="RefSeq" id="WP_057798232.1">
    <property type="nucleotide sequence ID" value="NZ_BJZZ01000005.1"/>
</dbReference>
<comment type="caution">
    <text evidence="11">The sequence shown here is derived from an EMBL/GenBank/DDBJ whole genome shotgun (WGS) entry which is preliminary data.</text>
</comment>
<organism evidence="11 12">
    <name type="scientific">Pediococcus argentinicus</name>
    <dbReference type="NCBI Taxonomy" id="480391"/>
    <lineage>
        <taxon>Bacteria</taxon>
        <taxon>Bacillati</taxon>
        <taxon>Bacillota</taxon>
        <taxon>Bacilli</taxon>
        <taxon>Lactobacillales</taxon>
        <taxon>Lactobacillaceae</taxon>
        <taxon>Pediococcus</taxon>
    </lineage>
</organism>
<dbReference type="GO" id="GO:1900376">
    <property type="term" value="P:regulation of secondary metabolite biosynthetic process"/>
    <property type="evidence" value="ECO:0007669"/>
    <property type="project" value="TreeGrafter"/>
</dbReference>
<dbReference type="Gene3D" id="3.30.1490.190">
    <property type="match status" value="1"/>
</dbReference>
<evidence type="ECO:0000256" key="4">
    <source>
        <dbReference type="ARBA" id="ARBA00022491"/>
    </source>
</evidence>
<gene>
    <name evidence="11" type="ORF">IV88_GL001404</name>
</gene>
<dbReference type="OrthoDB" id="8659436at2"/>
<feature type="binding site" evidence="9">
    <location>
        <position position="136"/>
    </location>
    <ligand>
        <name>Zn(2+)</name>
        <dbReference type="ChEBI" id="CHEBI:29105"/>
    </ligand>
</feature>
<dbReference type="Pfam" id="PF01475">
    <property type="entry name" value="FUR"/>
    <property type="match status" value="1"/>
</dbReference>
<feature type="binding site" evidence="9">
    <location>
        <position position="102"/>
    </location>
    <ligand>
        <name>Zn(2+)</name>
        <dbReference type="ChEBI" id="CHEBI:29105"/>
    </ligand>
</feature>
<evidence type="ECO:0000313" key="11">
    <source>
        <dbReference type="EMBL" id="KRO25869.1"/>
    </source>
</evidence>
<dbReference type="PANTHER" id="PTHR33202">
    <property type="entry name" value="ZINC UPTAKE REGULATION PROTEIN"/>
    <property type="match status" value="1"/>
</dbReference>
<dbReference type="GO" id="GO:0008270">
    <property type="term" value="F:zinc ion binding"/>
    <property type="evidence" value="ECO:0007669"/>
    <property type="project" value="TreeGrafter"/>
</dbReference>
<keyword evidence="10" id="KW-0408">Iron</keyword>
<keyword evidence="5 9" id="KW-0862">Zinc</keyword>
<evidence type="ECO:0000256" key="7">
    <source>
        <dbReference type="ARBA" id="ARBA00023125"/>
    </source>
</evidence>
<dbReference type="SUPFAM" id="SSF46785">
    <property type="entry name" value="Winged helix' DNA-binding domain"/>
    <property type="match status" value="1"/>
</dbReference>
<dbReference type="AlphaFoldDB" id="A0A0R2NPC2"/>
<accession>A0A0R2NPC2</accession>
<dbReference type="InterPro" id="IPR036390">
    <property type="entry name" value="WH_DNA-bd_sf"/>
</dbReference>
<proteinExistence type="inferred from homology"/>
<evidence type="ECO:0000256" key="9">
    <source>
        <dbReference type="PIRSR" id="PIRSR602481-1"/>
    </source>
</evidence>
<keyword evidence="7" id="KW-0238">DNA-binding</keyword>
<dbReference type="Gene3D" id="1.10.10.10">
    <property type="entry name" value="Winged helix-like DNA-binding domain superfamily/Winged helix DNA-binding domain"/>
    <property type="match status" value="1"/>
</dbReference>
<dbReference type="PATRIC" id="fig|480391.4.peg.1428"/>
<dbReference type="Proteomes" id="UP000051249">
    <property type="component" value="Unassembled WGS sequence"/>
</dbReference>
<comment type="cofactor">
    <cofactor evidence="9">
        <name>Zn(2+)</name>
        <dbReference type="ChEBI" id="CHEBI:29105"/>
    </cofactor>
    <text evidence="9">Binds 1 zinc ion per subunit.</text>
</comment>
<dbReference type="GO" id="GO:0003700">
    <property type="term" value="F:DNA-binding transcription factor activity"/>
    <property type="evidence" value="ECO:0007669"/>
    <property type="project" value="InterPro"/>
</dbReference>
<comment type="cofactor">
    <cofactor evidence="10">
        <name>Mn(2+)</name>
        <dbReference type="ChEBI" id="CHEBI:29035"/>
    </cofactor>
    <cofactor evidence="10">
        <name>Fe(2+)</name>
        <dbReference type="ChEBI" id="CHEBI:29033"/>
    </cofactor>
    <text evidence="10">Binds 1 Mn(2+) or Fe(2+) ion per subunit.</text>
</comment>
<dbReference type="GO" id="GO:0000976">
    <property type="term" value="F:transcription cis-regulatory region binding"/>
    <property type="evidence" value="ECO:0007669"/>
    <property type="project" value="TreeGrafter"/>
</dbReference>
<keyword evidence="12" id="KW-1185">Reference proteome</keyword>
<feature type="binding site" evidence="9">
    <location>
        <position position="99"/>
    </location>
    <ligand>
        <name>Zn(2+)</name>
        <dbReference type="ChEBI" id="CHEBI:29105"/>
    </ligand>
</feature>
<dbReference type="GO" id="GO:0005737">
    <property type="term" value="C:cytoplasm"/>
    <property type="evidence" value="ECO:0007669"/>
    <property type="project" value="UniProtKB-SubCell"/>
</dbReference>
<comment type="subcellular location">
    <subcellularLocation>
        <location evidence="1">Cytoplasm</location>
    </subcellularLocation>
</comment>
<evidence type="ECO:0000313" key="12">
    <source>
        <dbReference type="Proteomes" id="UP000051249"/>
    </source>
</evidence>
<evidence type="ECO:0000256" key="10">
    <source>
        <dbReference type="PIRSR" id="PIRSR602481-2"/>
    </source>
</evidence>